<feature type="compositionally biased region" description="Basic and acidic residues" evidence="1">
    <location>
        <begin position="1301"/>
        <end position="1336"/>
    </location>
</feature>
<feature type="region of interest" description="Disordered" evidence="1">
    <location>
        <begin position="651"/>
        <end position="677"/>
    </location>
</feature>
<protein>
    <recommendedName>
        <fullName evidence="4">Centrosome-associated protein 350</fullName>
    </recommendedName>
</protein>
<proteinExistence type="predicted"/>
<feature type="compositionally biased region" description="Polar residues" evidence="1">
    <location>
        <begin position="845"/>
        <end position="855"/>
    </location>
</feature>
<feature type="compositionally biased region" description="Polar residues" evidence="1">
    <location>
        <begin position="150"/>
        <end position="162"/>
    </location>
</feature>
<evidence type="ECO:0000313" key="3">
    <source>
        <dbReference type="Proteomes" id="UP001642540"/>
    </source>
</evidence>
<feature type="compositionally biased region" description="Polar residues" evidence="1">
    <location>
        <begin position="889"/>
        <end position="910"/>
    </location>
</feature>
<dbReference type="PROSITE" id="PS50096">
    <property type="entry name" value="IQ"/>
    <property type="match status" value="1"/>
</dbReference>
<feature type="compositionally biased region" description="Low complexity" evidence="1">
    <location>
        <begin position="814"/>
        <end position="824"/>
    </location>
</feature>
<evidence type="ECO:0008006" key="4">
    <source>
        <dbReference type="Google" id="ProtNLM"/>
    </source>
</evidence>
<feature type="compositionally biased region" description="Basic and acidic residues" evidence="1">
    <location>
        <begin position="1392"/>
        <end position="1414"/>
    </location>
</feature>
<feature type="region of interest" description="Disordered" evidence="1">
    <location>
        <begin position="889"/>
        <end position="920"/>
    </location>
</feature>
<feature type="region of interest" description="Disordered" evidence="1">
    <location>
        <begin position="1488"/>
        <end position="1556"/>
    </location>
</feature>
<feature type="compositionally biased region" description="Basic residues" evidence="1">
    <location>
        <begin position="785"/>
        <end position="796"/>
    </location>
</feature>
<comment type="caution">
    <text evidence="2">The sequence shown here is derived from an EMBL/GenBank/DDBJ whole genome shotgun (WGS) entry which is preliminary data.</text>
</comment>
<dbReference type="EMBL" id="CAXLJM020000045">
    <property type="protein sequence ID" value="CAL8110488.1"/>
    <property type="molecule type" value="Genomic_DNA"/>
</dbReference>
<feature type="compositionally biased region" description="Basic and acidic residues" evidence="1">
    <location>
        <begin position="1509"/>
        <end position="1537"/>
    </location>
</feature>
<feature type="compositionally biased region" description="Low complexity" evidence="1">
    <location>
        <begin position="135"/>
        <end position="149"/>
    </location>
</feature>
<organism evidence="2 3">
    <name type="scientific">Orchesella dallaii</name>
    <dbReference type="NCBI Taxonomy" id="48710"/>
    <lineage>
        <taxon>Eukaryota</taxon>
        <taxon>Metazoa</taxon>
        <taxon>Ecdysozoa</taxon>
        <taxon>Arthropoda</taxon>
        <taxon>Hexapoda</taxon>
        <taxon>Collembola</taxon>
        <taxon>Entomobryomorpha</taxon>
        <taxon>Entomobryoidea</taxon>
        <taxon>Orchesellidae</taxon>
        <taxon>Orchesellinae</taxon>
        <taxon>Orchesella</taxon>
    </lineage>
</organism>
<reference evidence="2 3" key="1">
    <citation type="submission" date="2024-08" db="EMBL/GenBank/DDBJ databases">
        <authorList>
            <person name="Cucini C."/>
            <person name="Frati F."/>
        </authorList>
    </citation>
    <scope>NUCLEOTIDE SEQUENCE [LARGE SCALE GENOMIC DNA]</scope>
</reference>
<feature type="region of interest" description="Disordered" evidence="1">
    <location>
        <begin position="1"/>
        <end position="65"/>
    </location>
</feature>
<name>A0ABP1QR54_9HEXA</name>
<feature type="compositionally biased region" description="Basic and acidic residues" evidence="1">
    <location>
        <begin position="1"/>
        <end position="11"/>
    </location>
</feature>
<dbReference type="Proteomes" id="UP001642540">
    <property type="component" value="Unassembled WGS sequence"/>
</dbReference>
<feature type="region of interest" description="Disordered" evidence="1">
    <location>
        <begin position="782"/>
        <end position="856"/>
    </location>
</feature>
<feature type="compositionally biased region" description="Basic and acidic residues" evidence="1">
    <location>
        <begin position="1544"/>
        <end position="1554"/>
    </location>
</feature>
<keyword evidence="3" id="KW-1185">Reference proteome</keyword>
<gene>
    <name evidence="2" type="ORF">ODALV1_LOCUS14293</name>
</gene>
<sequence length="1987" mass="224109">MLPEDKNKKPTAEPVTPESDVPPHSSHTQYVLPSAPKGKPRTGPLIRGKIQRVETDLDNPVTNGSKIPLLKSKFMETDERINRIPRKIQRTAISTSDYSKPERGLENIPHRNITNQTTVENVRVSKGIRMKRVVQESSSVKSKSNLISSGQRSLLATSSNGTGEEKSQSKTRPGSECRRKMTKTEVECFTEVKPFTFTGHFRSHGKKLSKKDVSEGSKINAAAVTKVDNDEPVQQSDVAVVPGPTTSYKTVDDFLKMPETSLPDKPNTRNNKKTKIYKSKFWEGLEMGTSKKTSKCAAAKQHKKPYDPEDVKGFIQKQKEMRRIQQIKESKEKQEEYEKRNRMLKELDSKCQRIASKAKHRSETNTNLNHWIDEPKKSKVEIESPSMKYLKPLLTPRKHGSFLKKTDSVKSETAKQAQYLLAEFENIVKRECISFLQKIPAVDHSRIDNLIEKTDKAVGTSLIGDSGQKDTKFDSGVNENDVSKQQSYRASDAIEKAAAKIQAFYRGYKVRQCLREAKISALSNEKRKQFENERHSLLRTQRRWSFPRMPEKPYDNIISKLLPMSPMPMVATSDPAVPGYIPPPPITSLTPRSPSRPKVLPTFPLTPVRLRVYDEPYPKQINQPSNVLRTDAFGSGSTEQIFRSSQLTTMNNSLKEPSSLPTSHRKIHSTDADPYRYNKAPPVTKPNLDLVVPTPLPSIVDVLREKVRMFVDDNKNFTCVENKLEKLKVDSAIYETDFESDVKSSIKIQPQENTTTTRTEYASVINEQKNVHLAADKGDPICKEKKLKKRRSRSKTSTKDGSTTTVDTDVELVSSTSRSSISSSKRQRNSPAAGDTQKGGKSDESPSSSTVTESGFGNFLGPALRLRYEAERERLQIIEKALHIKLQNKTTEGNPNASKSTLDQPQIINDEQTKKTSHESDRLQLAIANCQKESMKAAAEMTKWLSEFRKTVDHDKVQAQRTPLDIATMVYTAVEQARQIGEEKRREKVLKKTSDQHIQGHVESASSSECVGKADKSVETSLILLESYQKDVQRRADTLPIAKHTMFKDYQQQYPSGSERNSPVPRGGMLHAFETLESKPLCKYDSLGSNDCSHSQIENTLEYPSIIPSGNTIDFTSLDPKVSSMEAEDATYNGLSQKDAVFVLDSPDLQKSEDIDKTYENFPQSNSGDFEIDTSDDLEKSQSFVSIHKDTPTLKSSSLGSQPADEIINSQKELKEHVSSISNYNESEEDDDISRASLLDEVTERSVSVEPELLDDYDGISILEDLHEFTEKLTDHGSNQEESTTSVQDEASSDKSTTVEPEQHGDVLSRPEEFGDIKKDNENSSIHDESSYKESKSATPTATKLQRAPEKPLSSHRESINTESNVSDEIIEDNIYYSDRYEHNSENVNSSEKVRKTEEQSGKNMEKTEDRISLEEPNEDAIEINAHSENFLEEVEIPESISNSQEESRCVAESISQNPILKQHDPDDLACEDKSIKNKLVSVEFALPKITPEWSKTSESGDEEILESCDSKDGDETSELDRTSPDKPESVEERSDVSEINESPSEKAGHKVFESNEDVDVKNSLSLPDNILQPESKCTAIDHVEDEMVSAIHMQIQDIEECIERSNEEDLKLDSIHVDSVSEECEPASKEDISNEFESNISVHSEELTSEPIKKCMPFEESKVNSSENTNVEPEQSTSLSNVLEGSEMVEQKYPNLKLSEDTTLEKSELQVVEEGVSCEVSEEEIEDEAQDGVPNDTILEKTYQTQIETELPLKPVPPYSPSSSLESTSLSSRSLIISLEMNKLESIIQQQTDLIWQAWNGNGSLPCVQTVVNMNNWSTEVHNQPNEGADEAHPEAANDAIQSFDKLLYHLVYEIIKEVLQVENSYTPYIERVRPGPLSLQAQRLRIPRTRENLVSAVMKRVVKIIPKTFFTDSHVSETEKPKLRKWCSRPRELVDEVLLEELVEEDYLWTEWWPEEVIVLNQVNEKIVKTLIGNVLKKRTYVYKH</sequence>
<dbReference type="CDD" id="cd23767">
    <property type="entry name" value="IQCD"/>
    <property type="match status" value="1"/>
</dbReference>
<accession>A0ABP1QR54</accession>
<feature type="compositionally biased region" description="Polar residues" evidence="1">
    <location>
        <begin position="651"/>
        <end position="662"/>
    </location>
</feature>
<feature type="region of interest" description="Disordered" evidence="1">
    <location>
        <begin position="461"/>
        <end position="484"/>
    </location>
</feature>
<feature type="region of interest" description="Disordered" evidence="1">
    <location>
        <begin position="1271"/>
        <end position="1418"/>
    </location>
</feature>
<feature type="compositionally biased region" description="Polar residues" evidence="1">
    <location>
        <begin position="1280"/>
        <end position="1300"/>
    </location>
</feature>
<feature type="compositionally biased region" description="Basic and acidic residues" evidence="1">
    <location>
        <begin position="1347"/>
        <end position="1360"/>
    </location>
</feature>
<feature type="region of interest" description="Disordered" evidence="1">
    <location>
        <begin position="135"/>
        <end position="181"/>
    </location>
</feature>
<dbReference type="Pfam" id="PF00612">
    <property type="entry name" value="IQ"/>
    <property type="match status" value="1"/>
</dbReference>
<evidence type="ECO:0000256" key="1">
    <source>
        <dbReference type="SAM" id="MobiDB-lite"/>
    </source>
</evidence>
<dbReference type="InterPro" id="IPR000048">
    <property type="entry name" value="IQ_motif_EF-hand-BS"/>
</dbReference>
<feature type="compositionally biased region" description="Basic and acidic residues" evidence="1">
    <location>
        <begin position="911"/>
        <end position="920"/>
    </location>
</feature>
<evidence type="ECO:0000313" key="2">
    <source>
        <dbReference type="EMBL" id="CAL8110488.1"/>
    </source>
</evidence>
<feature type="compositionally biased region" description="Basic and acidic residues" evidence="1">
    <location>
        <begin position="163"/>
        <end position="181"/>
    </location>
</feature>